<gene>
    <name evidence="2" type="ORF">LCGC14_1428200</name>
</gene>
<keyword evidence="1" id="KW-0472">Membrane</keyword>
<name>A0A0F9MR30_9ZZZZ</name>
<proteinExistence type="predicted"/>
<keyword evidence="1" id="KW-1133">Transmembrane helix</keyword>
<accession>A0A0F9MR30</accession>
<sequence length="34" mass="4139">MEVFQQYISFYIATFVMWGFMMAFLYNVVKKSSM</sequence>
<dbReference type="EMBL" id="LAZR01009593">
    <property type="protein sequence ID" value="KKM71682.1"/>
    <property type="molecule type" value="Genomic_DNA"/>
</dbReference>
<protein>
    <submittedName>
        <fullName evidence="2">Uncharacterized protein</fullName>
    </submittedName>
</protein>
<feature type="non-terminal residue" evidence="2">
    <location>
        <position position="34"/>
    </location>
</feature>
<keyword evidence="1" id="KW-0812">Transmembrane</keyword>
<dbReference type="AlphaFoldDB" id="A0A0F9MR30"/>
<organism evidence="2">
    <name type="scientific">marine sediment metagenome</name>
    <dbReference type="NCBI Taxonomy" id="412755"/>
    <lineage>
        <taxon>unclassified sequences</taxon>
        <taxon>metagenomes</taxon>
        <taxon>ecological metagenomes</taxon>
    </lineage>
</organism>
<evidence type="ECO:0000256" key="1">
    <source>
        <dbReference type="SAM" id="Phobius"/>
    </source>
</evidence>
<evidence type="ECO:0000313" key="2">
    <source>
        <dbReference type="EMBL" id="KKM71682.1"/>
    </source>
</evidence>
<reference evidence="2" key="1">
    <citation type="journal article" date="2015" name="Nature">
        <title>Complex archaea that bridge the gap between prokaryotes and eukaryotes.</title>
        <authorList>
            <person name="Spang A."/>
            <person name="Saw J.H."/>
            <person name="Jorgensen S.L."/>
            <person name="Zaremba-Niedzwiedzka K."/>
            <person name="Martijn J."/>
            <person name="Lind A.E."/>
            <person name="van Eijk R."/>
            <person name="Schleper C."/>
            <person name="Guy L."/>
            <person name="Ettema T.J."/>
        </authorList>
    </citation>
    <scope>NUCLEOTIDE SEQUENCE</scope>
</reference>
<feature type="transmembrane region" description="Helical" evidence="1">
    <location>
        <begin position="6"/>
        <end position="29"/>
    </location>
</feature>
<comment type="caution">
    <text evidence="2">The sequence shown here is derived from an EMBL/GenBank/DDBJ whole genome shotgun (WGS) entry which is preliminary data.</text>
</comment>